<dbReference type="EMBL" id="WBOS01000007">
    <property type="protein sequence ID" value="KAB2333336.1"/>
    <property type="molecule type" value="Genomic_DNA"/>
</dbReference>
<evidence type="ECO:0000256" key="5">
    <source>
        <dbReference type="ARBA" id="ARBA00037974"/>
    </source>
</evidence>
<dbReference type="InterPro" id="IPR027619">
    <property type="entry name" value="C-S_lyase_PatB-like"/>
</dbReference>
<dbReference type="InterPro" id="IPR015424">
    <property type="entry name" value="PyrdxlP-dep_Trfase"/>
</dbReference>
<protein>
    <recommendedName>
        <fullName evidence="2">cysteine-S-conjugate beta-lyase</fullName>
        <ecNumber evidence="2">4.4.1.13</ecNumber>
    </recommendedName>
</protein>
<dbReference type="PANTHER" id="PTHR43525:SF1">
    <property type="entry name" value="PROTEIN MALY"/>
    <property type="match status" value="1"/>
</dbReference>
<evidence type="ECO:0000313" key="8">
    <source>
        <dbReference type="Proteomes" id="UP000481030"/>
    </source>
</evidence>
<evidence type="ECO:0000256" key="3">
    <source>
        <dbReference type="ARBA" id="ARBA00022898"/>
    </source>
</evidence>
<proteinExistence type="inferred from homology"/>
<keyword evidence="7" id="KW-0808">Transferase</keyword>
<dbReference type="PANTHER" id="PTHR43525">
    <property type="entry name" value="PROTEIN MALY"/>
    <property type="match status" value="1"/>
</dbReference>
<dbReference type="Pfam" id="PF00155">
    <property type="entry name" value="Aminotran_1_2"/>
    <property type="match status" value="1"/>
</dbReference>
<dbReference type="Proteomes" id="UP000481030">
    <property type="component" value="Unassembled WGS sequence"/>
</dbReference>
<dbReference type="InterPro" id="IPR015422">
    <property type="entry name" value="PyrdxlP-dep_Trfase_small"/>
</dbReference>
<feature type="domain" description="Aminotransferase class I/classII large" evidence="6">
    <location>
        <begin position="38"/>
        <end position="383"/>
    </location>
</feature>
<comment type="cofactor">
    <cofactor evidence="1">
        <name>pyridoxal 5'-phosphate</name>
        <dbReference type="ChEBI" id="CHEBI:597326"/>
    </cofactor>
</comment>
<dbReference type="Gene3D" id="3.90.1150.10">
    <property type="entry name" value="Aspartate Aminotransferase, domain 1"/>
    <property type="match status" value="1"/>
</dbReference>
<name>A0A6L3V333_9BACI</name>
<evidence type="ECO:0000313" key="7">
    <source>
        <dbReference type="EMBL" id="KAB2333336.1"/>
    </source>
</evidence>
<keyword evidence="4" id="KW-0456">Lyase</keyword>
<keyword evidence="7" id="KW-0032">Aminotransferase</keyword>
<dbReference type="CDD" id="cd00609">
    <property type="entry name" value="AAT_like"/>
    <property type="match status" value="1"/>
</dbReference>
<dbReference type="GO" id="GO:0047804">
    <property type="term" value="F:cysteine-S-conjugate beta-lyase activity"/>
    <property type="evidence" value="ECO:0007669"/>
    <property type="project" value="UniProtKB-EC"/>
</dbReference>
<dbReference type="GO" id="GO:0008483">
    <property type="term" value="F:transaminase activity"/>
    <property type="evidence" value="ECO:0007669"/>
    <property type="project" value="UniProtKB-KW"/>
</dbReference>
<sequence>MIYNFDKEINRYNSASAKWDETENLFGEKELLPMWVADMDFKSPEPVIEAIKQKAEHGVFGYTTRPDSFYEAIIQWMKERHSWNIQKEWICFSLGVVPALSYIVQAYTNPGDKIVIQPPVYYPFTNVIVENGRQIVHNQLKFENGQYKMDFEDLRNKLDEDVKMLILCNPHNPSGRVWTEDELVELGNICIENNILIVSDEIHGDLVFKGKTHIPFAAISEEFAMNSIVCTAPSKTFNLAGLQTSNIIIPNPHIRDKFTALMNKLALRHTNTFGIVATESAYRYGEEWLEQALDYMQKNVEFLTEYIEKNIEGVKVIKPEASYLVWLDCRELGFDKEELQQFMLKEAKVAFNQGYTYGPGGEGFIRVNIGCPRSIVHEGLERLHKAIIKSKNFAAKK</sequence>
<gene>
    <name evidence="7" type="ORF">F7731_15895</name>
</gene>
<evidence type="ECO:0000259" key="6">
    <source>
        <dbReference type="Pfam" id="PF00155"/>
    </source>
</evidence>
<dbReference type="InterPro" id="IPR015421">
    <property type="entry name" value="PyrdxlP-dep_Trfase_major"/>
</dbReference>
<comment type="similarity">
    <text evidence="5">Belongs to the class-II pyridoxal-phosphate-dependent aminotransferase family. MalY/PatB cystathionine beta-lyase subfamily.</text>
</comment>
<dbReference type="OrthoDB" id="9802872at2"/>
<organism evidence="7 8">
    <name type="scientific">Cytobacillus depressus</name>
    <dbReference type="NCBI Taxonomy" id="1602942"/>
    <lineage>
        <taxon>Bacteria</taxon>
        <taxon>Bacillati</taxon>
        <taxon>Bacillota</taxon>
        <taxon>Bacilli</taxon>
        <taxon>Bacillales</taxon>
        <taxon>Bacillaceae</taxon>
        <taxon>Cytobacillus</taxon>
    </lineage>
</organism>
<dbReference type="EC" id="4.4.1.13" evidence="2"/>
<evidence type="ECO:0000256" key="1">
    <source>
        <dbReference type="ARBA" id="ARBA00001933"/>
    </source>
</evidence>
<accession>A0A6L3V333</accession>
<dbReference type="NCBIfam" id="TIGR04350">
    <property type="entry name" value="C_S_lyase_PatB"/>
    <property type="match status" value="1"/>
</dbReference>
<dbReference type="Gene3D" id="3.40.640.10">
    <property type="entry name" value="Type I PLP-dependent aspartate aminotransferase-like (Major domain)"/>
    <property type="match status" value="1"/>
</dbReference>
<keyword evidence="3" id="KW-0663">Pyridoxal phosphate</keyword>
<dbReference type="SUPFAM" id="SSF53383">
    <property type="entry name" value="PLP-dependent transferases"/>
    <property type="match status" value="1"/>
</dbReference>
<reference evidence="7 8" key="1">
    <citation type="journal article" date="2016" name="Antonie Van Leeuwenhoek">
        <title>Bacillus depressus sp. nov., isolated from soil of a sunflower field.</title>
        <authorList>
            <person name="Wei X."/>
            <person name="Xin D."/>
            <person name="Xin Y."/>
            <person name="Zhang H."/>
            <person name="Wang T."/>
            <person name="Zhang J."/>
        </authorList>
    </citation>
    <scope>NUCLEOTIDE SEQUENCE [LARGE SCALE GENOMIC DNA]</scope>
    <source>
        <strain evidence="7 8">BZ1</strain>
    </source>
</reference>
<dbReference type="GO" id="GO:0030170">
    <property type="term" value="F:pyridoxal phosphate binding"/>
    <property type="evidence" value="ECO:0007669"/>
    <property type="project" value="InterPro"/>
</dbReference>
<comment type="caution">
    <text evidence="7">The sequence shown here is derived from an EMBL/GenBank/DDBJ whole genome shotgun (WGS) entry which is preliminary data.</text>
</comment>
<dbReference type="InterPro" id="IPR004839">
    <property type="entry name" value="Aminotransferase_I/II_large"/>
</dbReference>
<keyword evidence="8" id="KW-1185">Reference proteome</keyword>
<evidence type="ECO:0000256" key="4">
    <source>
        <dbReference type="ARBA" id="ARBA00023239"/>
    </source>
</evidence>
<dbReference type="InterPro" id="IPR051798">
    <property type="entry name" value="Class-II_PLP-Dep_Aminotrans"/>
</dbReference>
<evidence type="ECO:0000256" key="2">
    <source>
        <dbReference type="ARBA" id="ARBA00012224"/>
    </source>
</evidence>
<dbReference type="AlphaFoldDB" id="A0A6L3V333"/>
<dbReference type="RefSeq" id="WP_151535760.1">
    <property type="nucleotide sequence ID" value="NZ_WBOS01000007.1"/>
</dbReference>